<sequence>GDLTISPDTLPDVIPDQYYSQAISVSGGQSPYDWSATDASSLPGGFSFDDGQVYGQTAQTTGSFTFTAQVKDSTSPTPLTGSKTYSLTIGTMAGLTCNVQGLVLGSCSDAGKCPDCKPISGTSLQAAQSMADFLNGKLLPAFNSAGIGYRIAEAMCPTDRHNSCAHFNGHAVDLGGLSGENLKKACGILNSLGMSGATSAGSGDRGRYTVEISSPGSPCPATCGGNPGRCGASPIHLQY</sequence>
<gene>
    <name evidence="1" type="ORF">UU84_C0050G0001</name>
</gene>
<comment type="caution">
    <text evidence="1">The sequence shown here is derived from an EMBL/GenBank/DDBJ whole genome shotgun (WGS) entry which is preliminary data.</text>
</comment>
<protein>
    <submittedName>
        <fullName evidence="1">Uncharacterized protein</fullName>
    </submittedName>
</protein>
<proteinExistence type="predicted"/>
<name>A0A0G0XJC0_9BACT</name>
<dbReference type="InterPro" id="IPR013783">
    <property type="entry name" value="Ig-like_fold"/>
</dbReference>
<dbReference type="EMBL" id="LCCE01000050">
    <property type="protein sequence ID" value="KKS24974.1"/>
    <property type="molecule type" value="Genomic_DNA"/>
</dbReference>
<reference evidence="1 2" key="1">
    <citation type="journal article" date="2015" name="Nature">
        <title>rRNA introns, odd ribosomes, and small enigmatic genomes across a large radiation of phyla.</title>
        <authorList>
            <person name="Brown C.T."/>
            <person name="Hug L.A."/>
            <person name="Thomas B.C."/>
            <person name="Sharon I."/>
            <person name="Castelle C.J."/>
            <person name="Singh A."/>
            <person name="Wilkins M.J."/>
            <person name="Williams K.H."/>
            <person name="Banfield J.F."/>
        </authorList>
    </citation>
    <scope>NUCLEOTIDE SEQUENCE [LARGE SCALE GENOMIC DNA]</scope>
</reference>
<evidence type="ECO:0000313" key="1">
    <source>
        <dbReference type="EMBL" id="KKS24974.1"/>
    </source>
</evidence>
<accession>A0A0G0XJC0</accession>
<organism evidence="1 2">
    <name type="scientific">Candidatus Yanofskybacteria bacterium GW2011_GWC2_41_9</name>
    <dbReference type="NCBI Taxonomy" id="1619029"/>
    <lineage>
        <taxon>Bacteria</taxon>
        <taxon>Candidatus Yanofskyibacteriota</taxon>
    </lineage>
</organism>
<feature type="non-terminal residue" evidence="1">
    <location>
        <position position="1"/>
    </location>
</feature>
<dbReference type="Proteomes" id="UP000033859">
    <property type="component" value="Unassembled WGS sequence"/>
</dbReference>
<dbReference type="AlphaFoldDB" id="A0A0G0XJC0"/>
<evidence type="ECO:0000313" key="2">
    <source>
        <dbReference type="Proteomes" id="UP000033859"/>
    </source>
</evidence>
<dbReference type="Gene3D" id="2.60.40.10">
    <property type="entry name" value="Immunoglobulins"/>
    <property type="match status" value="1"/>
</dbReference>